<accession>A0A7V5UEI4</accession>
<dbReference type="AlphaFoldDB" id="A0A7V5UEI4"/>
<dbReference type="Pfam" id="PF09924">
    <property type="entry name" value="LPG_synthase_C"/>
    <property type="match status" value="1"/>
</dbReference>
<dbReference type="GO" id="GO:0016755">
    <property type="term" value="F:aminoacyltransferase activity"/>
    <property type="evidence" value="ECO:0007669"/>
    <property type="project" value="TreeGrafter"/>
</dbReference>
<dbReference type="InterPro" id="IPR051211">
    <property type="entry name" value="PG_lysyltransferase"/>
</dbReference>
<organism evidence="7">
    <name type="scientific">Caldithrix abyssi</name>
    <dbReference type="NCBI Taxonomy" id="187145"/>
    <lineage>
        <taxon>Bacteria</taxon>
        <taxon>Pseudomonadati</taxon>
        <taxon>Calditrichota</taxon>
        <taxon>Calditrichia</taxon>
        <taxon>Calditrichales</taxon>
        <taxon>Calditrichaceae</taxon>
        <taxon>Caldithrix</taxon>
    </lineage>
</organism>
<dbReference type="InterPro" id="IPR024320">
    <property type="entry name" value="LPG_synthase_C"/>
</dbReference>
<dbReference type="GO" id="GO:0005886">
    <property type="term" value="C:plasma membrane"/>
    <property type="evidence" value="ECO:0007669"/>
    <property type="project" value="UniProtKB-SubCell"/>
</dbReference>
<dbReference type="PANTHER" id="PTHR34697:SF2">
    <property type="entry name" value="PHOSPHATIDYLGLYCEROL LYSYLTRANSFERASE"/>
    <property type="match status" value="1"/>
</dbReference>
<dbReference type="EMBL" id="DROD01000260">
    <property type="protein sequence ID" value="HHJ52318.1"/>
    <property type="molecule type" value="Genomic_DNA"/>
</dbReference>
<evidence type="ECO:0000256" key="4">
    <source>
        <dbReference type="ARBA" id="ARBA00022989"/>
    </source>
</evidence>
<keyword evidence="3" id="KW-0812">Transmembrane</keyword>
<comment type="subcellular location">
    <subcellularLocation>
        <location evidence="1">Cell membrane</location>
        <topology evidence="1">Multi-pass membrane protein</topology>
    </subcellularLocation>
</comment>
<reference evidence="7" key="1">
    <citation type="journal article" date="2020" name="mSystems">
        <title>Genome- and Community-Level Interaction Insights into Carbon Utilization and Element Cycling Functions of Hydrothermarchaeota in Hydrothermal Sediment.</title>
        <authorList>
            <person name="Zhou Z."/>
            <person name="Liu Y."/>
            <person name="Xu W."/>
            <person name="Pan J."/>
            <person name="Luo Z.H."/>
            <person name="Li M."/>
        </authorList>
    </citation>
    <scope>NUCLEOTIDE SEQUENCE [LARGE SCALE GENOMIC DNA]</scope>
    <source>
        <strain evidence="7">HyVt-527</strain>
    </source>
</reference>
<keyword evidence="4" id="KW-1133">Transmembrane helix</keyword>
<keyword evidence="5" id="KW-0472">Membrane</keyword>
<evidence type="ECO:0000313" key="7">
    <source>
        <dbReference type="EMBL" id="HHJ52318.1"/>
    </source>
</evidence>
<evidence type="ECO:0000259" key="6">
    <source>
        <dbReference type="Pfam" id="PF09924"/>
    </source>
</evidence>
<dbReference type="Proteomes" id="UP000886124">
    <property type="component" value="Unassembled WGS sequence"/>
</dbReference>
<comment type="caution">
    <text evidence="7">The sequence shown here is derived from an EMBL/GenBank/DDBJ whole genome shotgun (WGS) entry which is preliminary data.</text>
</comment>
<feature type="domain" description="Phosphatidylglycerol lysyltransferase C-terminal" evidence="6">
    <location>
        <begin position="47"/>
        <end position="268"/>
    </location>
</feature>
<evidence type="ECO:0000256" key="2">
    <source>
        <dbReference type="ARBA" id="ARBA00022475"/>
    </source>
</evidence>
<sequence length="304" mass="34954">MSAVEFPLSWETPPAPRFDAQIIPLPVSRYRWYALAELPDVFSLPDLLRRMEADSGRGMVIRGCPQALADRLSRSGFECLITGQEAVLELDRPPRWKKAVRYLVRLGQKTGTLSREAFSAHNLARLEQLRLESAHGSEPQLRHLFRTQWQAEHTCFVFRQGEKWLGALTVSYIGRQKALTELLLRHRNAPQGVMESLVDFAARELQREGVALFSLGEAPFVPPTDVPLSIKERLFVSAAKRALFAYNYRGLYRFKNKFSPQWRAVYLCGRPRLGLLSLAEMFWKSNLHRLSWHKLTRAVPGRKR</sequence>
<evidence type="ECO:0000256" key="1">
    <source>
        <dbReference type="ARBA" id="ARBA00004651"/>
    </source>
</evidence>
<dbReference type="PANTHER" id="PTHR34697">
    <property type="entry name" value="PHOSPHATIDYLGLYCEROL LYSYLTRANSFERASE"/>
    <property type="match status" value="1"/>
</dbReference>
<gene>
    <name evidence="7" type="ORF">ENJ89_03915</name>
</gene>
<name>A0A7V5UEI4_CALAY</name>
<evidence type="ECO:0000256" key="3">
    <source>
        <dbReference type="ARBA" id="ARBA00022692"/>
    </source>
</evidence>
<dbReference type="GO" id="GO:0055091">
    <property type="term" value="P:phospholipid homeostasis"/>
    <property type="evidence" value="ECO:0007669"/>
    <property type="project" value="TreeGrafter"/>
</dbReference>
<keyword evidence="2" id="KW-1003">Cell membrane</keyword>
<proteinExistence type="predicted"/>
<protein>
    <submittedName>
        <fullName evidence="7">DUF2156 domain-containing protein</fullName>
    </submittedName>
</protein>
<evidence type="ECO:0000256" key="5">
    <source>
        <dbReference type="ARBA" id="ARBA00023136"/>
    </source>
</evidence>
<dbReference type="InterPro" id="IPR016181">
    <property type="entry name" value="Acyl_CoA_acyltransferase"/>
</dbReference>
<dbReference type="SUPFAM" id="SSF55729">
    <property type="entry name" value="Acyl-CoA N-acyltransferases (Nat)"/>
    <property type="match status" value="1"/>
</dbReference>